<feature type="domain" description="DUF6729" evidence="1">
    <location>
        <begin position="45"/>
        <end position="210"/>
    </location>
</feature>
<gene>
    <name evidence="2" type="ORF">FOZ62_018386</name>
</gene>
<evidence type="ECO:0000259" key="1">
    <source>
        <dbReference type="Pfam" id="PF20499"/>
    </source>
</evidence>
<dbReference type="AlphaFoldDB" id="A0A7J6Q6E1"/>
<dbReference type="EMBL" id="JABANM010032063">
    <property type="protein sequence ID" value="KAF4703561.1"/>
    <property type="molecule type" value="Genomic_DNA"/>
</dbReference>
<dbReference type="Proteomes" id="UP000574390">
    <property type="component" value="Unassembled WGS sequence"/>
</dbReference>
<evidence type="ECO:0000313" key="2">
    <source>
        <dbReference type="EMBL" id="KAF4703561.1"/>
    </source>
</evidence>
<comment type="caution">
    <text evidence="2">The sequence shown here is derived from an EMBL/GenBank/DDBJ whole genome shotgun (WGS) entry which is preliminary data.</text>
</comment>
<dbReference type="InterPro" id="IPR046616">
    <property type="entry name" value="DUF6729"/>
</dbReference>
<accession>A0A7J6Q6E1</accession>
<sequence length="214" mass="24092">PGLTGKGVPQGWVTRMGRPEAEWCYKNKRGCELVKRDLPRDALSYVDPGQMAVIAPKLPHPSAFTPLSVFFWSPKSTFEFQFTCPECSRALQSKGIYPSAKLIEGSGGRVWFCQERYQCPASHAGGKAAKDFRSSDNRLLSQLPICLREQLPYTQSYLSGVETRILNFLLDRRGNALSIAGLSRMVETLQRAEYERAELAYYSACHRHQVLARV</sequence>
<reference evidence="2 3" key="1">
    <citation type="submission" date="2020-04" db="EMBL/GenBank/DDBJ databases">
        <title>Perkinsus olseni comparative genomics.</title>
        <authorList>
            <person name="Bogema D.R."/>
        </authorList>
    </citation>
    <scope>NUCLEOTIDE SEQUENCE [LARGE SCALE GENOMIC DNA]</scope>
    <source>
        <strain evidence="2">ATCC PRA-205</strain>
    </source>
</reference>
<organism evidence="2 3">
    <name type="scientific">Perkinsus olseni</name>
    <name type="common">Perkinsus atlanticus</name>
    <dbReference type="NCBI Taxonomy" id="32597"/>
    <lineage>
        <taxon>Eukaryota</taxon>
        <taxon>Sar</taxon>
        <taxon>Alveolata</taxon>
        <taxon>Perkinsozoa</taxon>
        <taxon>Perkinsea</taxon>
        <taxon>Perkinsida</taxon>
        <taxon>Perkinsidae</taxon>
        <taxon>Perkinsus</taxon>
    </lineage>
</organism>
<feature type="non-terminal residue" evidence="2">
    <location>
        <position position="1"/>
    </location>
</feature>
<proteinExistence type="predicted"/>
<dbReference type="Pfam" id="PF20499">
    <property type="entry name" value="DUF6729"/>
    <property type="match status" value="1"/>
</dbReference>
<name>A0A7J6Q6E1_PEROL</name>
<evidence type="ECO:0000313" key="3">
    <source>
        <dbReference type="Proteomes" id="UP000574390"/>
    </source>
</evidence>
<feature type="non-terminal residue" evidence="2">
    <location>
        <position position="214"/>
    </location>
</feature>
<protein>
    <recommendedName>
        <fullName evidence="1">DUF6729 domain-containing protein</fullName>
    </recommendedName>
</protein>